<dbReference type="GO" id="GO:0016020">
    <property type="term" value="C:membrane"/>
    <property type="evidence" value="ECO:0007669"/>
    <property type="project" value="UniProtKB-SubCell"/>
</dbReference>
<evidence type="ECO:0000256" key="1">
    <source>
        <dbReference type="ARBA" id="ARBA00004479"/>
    </source>
</evidence>
<comment type="similarity">
    <text evidence="2">Belongs to the EMP24/GP25L family.</text>
</comment>
<feature type="signal peptide" evidence="8">
    <location>
        <begin position="1"/>
        <end position="19"/>
    </location>
</feature>
<keyword evidence="12" id="KW-1185">Reference proteome</keyword>
<accession>A0AA38Y778</accession>
<dbReference type="PROSITE" id="PS50097">
    <property type="entry name" value="BTB"/>
    <property type="match status" value="1"/>
</dbReference>
<dbReference type="AlphaFoldDB" id="A0AA38Y778"/>
<dbReference type="SUPFAM" id="SSF54695">
    <property type="entry name" value="POZ domain"/>
    <property type="match status" value="1"/>
</dbReference>
<dbReference type="SMART" id="SM01190">
    <property type="entry name" value="EMP24_GP25L"/>
    <property type="match status" value="1"/>
</dbReference>
<feature type="domain" description="GOLD" evidence="10">
    <location>
        <begin position="35"/>
        <end position="125"/>
    </location>
</feature>
<protein>
    <submittedName>
        <fullName evidence="11">Vesicle coat component</fullName>
    </submittedName>
</protein>
<keyword evidence="3" id="KW-0812">Transmembrane</keyword>
<dbReference type="EMBL" id="JAPDRN010000023">
    <property type="protein sequence ID" value="KAJ9638014.1"/>
    <property type="molecule type" value="Genomic_DNA"/>
</dbReference>
<dbReference type="CDD" id="cd18186">
    <property type="entry name" value="BTB_POZ_ZBTB_KLHL-like"/>
    <property type="match status" value="1"/>
</dbReference>
<comment type="caution">
    <text evidence="11">The sequence shown here is derived from an EMBL/GenBank/DDBJ whole genome shotgun (WGS) entry which is preliminary data.</text>
</comment>
<evidence type="ECO:0000256" key="2">
    <source>
        <dbReference type="ARBA" id="ARBA00007104"/>
    </source>
</evidence>
<dbReference type="InterPro" id="IPR011333">
    <property type="entry name" value="SKP1/BTB/POZ_sf"/>
</dbReference>
<comment type="subcellular location">
    <subcellularLocation>
        <location evidence="1">Membrane</location>
        <topology evidence="1">Single-pass type I membrane protein</topology>
    </subcellularLocation>
</comment>
<evidence type="ECO:0000313" key="12">
    <source>
        <dbReference type="Proteomes" id="UP001172681"/>
    </source>
</evidence>
<dbReference type="Pfam" id="PF01105">
    <property type="entry name" value="EMP24_GP25L"/>
    <property type="match status" value="1"/>
</dbReference>
<dbReference type="InterPro" id="IPR015720">
    <property type="entry name" value="Emp24-like"/>
</dbReference>
<feature type="domain" description="BTB" evidence="9">
    <location>
        <begin position="243"/>
        <end position="312"/>
    </location>
</feature>
<evidence type="ECO:0000313" key="11">
    <source>
        <dbReference type="EMBL" id="KAJ9638014.1"/>
    </source>
</evidence>
<dbReference type="PANTHER" id="PTHR22811">
    <property type="entry name" value="TRANSMEMBRANE EMP24 DOMAIN-CONTAINING PROTEIN"/>
    <property type="match status" value="1"/>
</dbReference>
<keyword evidence="5" id="KW-1133">Transmembrane helix</keyword>
<sequence length="489" mass="55201">MKSLFNLAFLLWLLPFSYALRFELPAHSGHSAKNERCIRNFVTKDTLVVVTAIVSGSRGDGQMVNMHIKDAVGNDYGRPKDVAGEKRMAFTSLADTAFDVCFENTLVGRSHLQNPSRHVELDIDIGADARDWSAIQASEKLKPVETELRRIEETVNEIVQELEYLRLREQKLRDTNESTNERVKWFALGTMGMLVGLGAWQVVYLRAYFSGLDSSTSRLAFDRIQVEGANPVPSSSVFSSPIVAVLFEPGDSRKFTIHRDVLIKASPYFAELLANGTNRSPTYEVTTPIYLLDEVATGFVHWAYRGAIDPNLAQGDDSYHLARSWQLAEHLRMTQYQNRIVDALIDTCWKGRCFKMSELLVMVSFAPKDSGLSRLVWDQLAYDIADKGVRHDDKDLKLLFAFVSGSTYSPSINDILHTIANVAKCEDPMADRTRSYETEHVADPVKPQVRKRGRQTSLGGTTSKRPKRRPRSAYMTCTGVLCERWSKRM</sequence>
<evidence type="ECO:0000259" key="10">
    <source>
        <dbReference type="PROSITE" id="PS50866"/>
    </source>
</evidence>
<evidence type="ECO:0000259" key="9">
    <source>
        <dbReference type="PROSITE" id="PS50097"/>
    </source>
</evidence>
<dbReference type="InterPro" id="IPR000210">
    <property type="entry name" value="BTB/POZ_dom"/>
</dbReference>
<keyword evidence="4 8" id="KW-0732">Signal</keyword>
<evidence type="ECO:0000256" key="3">
    <source>
        <dbReference type="ARBA" id="ARBA00022692"/>
    </source>
</evidence>
<reference evidence="11" key="1">
    <citation type="submission" date="2022-10" db="EMBL/GenBank/DDBJ databases">
        <title>Culturing micro-colonial fungi from biological soil crusts in the Mojave desert and describing Neophaeococcomyces mojavensis, and introducing the new genera and species Taxawa tesnikishii.</title>
        <authorList>
            <person name="Kurbessoian T."/>
            <person name="Stajich J.E."/>
        </authorList>
    </citation>
    <scope>NUCLEOTIDE SEQUENCE</scope>
    <source>
        <strain evidence="11">TK_35</strain>
    </source>
</reference>
<name>A0AA38Y778_9EURO</name>
<proteinExistence type="inferred from homology"/>
<gene>
    <name evidence="11" type="primary">ERV25</name>
    <name evidence="11" type="ORF">H2204_004605</name>
</gene>
<evidence type="ECO:0000256" key="7">
    <source>
        <dbReference type="SAM" id="MobiDB-lite"/>
    </source>
</evidence>
<dbReference type="PROSITE" id="PS50866">
    <property type="entry name" value="GOLD"/>
    <property type="match status" value="1"/>
</dbReference>
<organism evidence="11 12">
    <name type="scientific">Knufia peltigerae</name>
    <dbReference type="NCBI Taxonomy" id="1002370"/>
    <lineage>
        <taxon>Eukaryota</taxon>
        <taxon>Fungi</taxon>
        <taxon>Dikarya</taxon>
        <taxon>Ascomycota</taxon>
        <taxon>Pezizomycotina</taxon>
        <taxon>Eurotiomycetes</taxon>
        <taxon>Chaetothyriomycetidae</taxon>
        <taxon>Chaetothyriales</taxon>
        <taxon>Trichomeriaceae</taxon>
        <taxon>Knufia</taxon>
    </lineage>
</organism>
<dbReference type="Pfam" id="PF00651">
    <property type="entry name" value="BTB"/>
    <property type="match status" value="1"/>
</dbReference>
<feature type="chain" id="PRO_5041431282" evidence="8">
    <location>
        <begin position="20"/>
        <end position="489"/>
    </location>
</feature>
<evidence type="ECO:0000256" key="4">
    <source>
        <dbReference type="ARBA" id="ARBA00022729"/>
    </source>
</evidence>
<keyword evidence="6" id="KW-0472">Membrane</keyword>
<evidence type="ECO:0000256" key="5">
    <source>
        <dbReference type="ARBA" id="ARBA00022989"/>
    </source>
</evidence>
<evidence type="ECO:0000256" key="8">
    <source>
        <dbReference type="SAM" id="SignalP"/>
    </source>
</evidence>
<dbReference type="Proteomes" id="UP001172681">
    <property type="component" value="Unassembled WGS sequence"/>
</dbReference>
<dbReference type="InterPro" id="IPR009038">
    <property type="entry name" value="GOLD_dom"/>
</dbReference>
<dbReference type="Gene3D" id="3.30.710.10">
    <property type="entry name" value="Potassium Channel Kv1.1, Chain A"/>
    <property type="match status" value="1"/>
</dbReference>
<feature type="region of interest" description="Disordered" evidence="7">
    <location>
        <begin position="445"/>
        <end position="470"/>
    </location>
</feature>
<evidence type="ECO:0000256" key="6">
    <source>
        <dbReference type="ARBA" id="ARBA00023136"/>
    </source>
</evidence>